<sequence>MHATHTDTHNTQKVRTYVYTTRIKPNERTEQRKPCSKLHLCVYAKSSFTRPQPVSDPLLPTSVHSTTTREPSFLTKGSDQTEQTHQMDEGDNENTNTKVYTCTHTHAHMT</sequence>
<protein>
    <submittedName>
        <fullName evidence="2">Uncharacterized protein</fullName>
    </submittedName>
</protein>
<name>A0A7S1JQS9_9ALVE</name>
<organism evidence="2">
    <name type="scientific">Vitrella brassicaformis</name>
    <dbReference type="NCBI Taxonomy" id="1169539"/>
    <lineage>
        <taxon>Eukaryota</taxon>
        <taxon>Sar</taxon>
        <taxon>Alveolata</taxon>
        <taxon>Colpodellida</taxon>
        <taxon>Vitrellaceae</taxon>
        <taxon>Vitrella</taxon>
    </lineage>
</organism>
<reference evidence="2" key="1">
    <citation type="submission" date="2021-01" db="EMBL/GenBank/DDBJ databases">
        <authorList>
            <person name="Corre E."/>
            <person name="Pelletier E."/>
            <person name="Niang G."/>
            <person name="Scheremetjew M."/>
            <person name="Finn R."/>
            <person name="Kale V."/>
            <person name="Holt S."/>
            <person name="Cochrane G."/>
            <person name="Meng A."/>
            <person name="Brown T."/>
            <person name="Cohen L."/>
        </authorList>
    </citation>
    <scope>NUCLEOTIDE SEQUENCE</scope>
    <source>
        <strain evidence="2">CCMP3346</strain>
    </source>
</reference>
<evidence type="ECO:0000313" key="2">
    <source>
        <dbReference type="EMBL" id="CAD9051182.1"/>
    </source>
</evidence>
<proteinExistence type="predicted"/>
<dbReference type="AlphaFoldDB" id="A0A7S1JQS9"/>
<accession>A0A7S1JQS9</accession>
<dbReference type="EMBL" id="HBGB01010944">
    <property type="protein sequence ID" value="CAD9051182.1"/>
    <property type="molecule type" value="Transcribed_RNA"/>
</dbReference>
<feature type="compositionally biased region" description="Polar residues" evidence="1">
    <location>
        <begin position="62"/>
        <end position="84"/>
    </location>
</feature>
<evidence type="ECO:0000256" key="1">
    <source>
        <dbReference type="SAM" id="MobiDB-lite"/>
    </source>
</evidence>
<feature type="region of interest" description="Disordered" evidence="1">
    <location>
        <begin position="49"/>
        <end position="110"/>
    </location>
</feature>
<feature type="compositionally biased region" description="Polar residues" evidence="1">
    <location>
        <begin position="93"/>
        <end position="104"/>
    </location>
</feature>
<gene>
    <name evidence="2" type="ORF">VBRA1451_LOCUS6244</name>
</gene>